<feature type="transmembrane region" description="Helical" evidence="5">
    <location>
        <begin position="312"/>
        <end position="334"/>
    </location>
</feature>
<dbReference type="Proteomes" id="UP000182334">
    <property type="component" value="Chromosome III"/>
</dbReference>
<dbReference type="InterPro" id="IPR036259">
    <property type="entry name" value="MFS_trans_sf"/>
</dbReference>
<evidence type="ECO:0000256" key="1">
    <source>
        <dbReference type="ARBA" id="ARBA00004141"/>
    </source>
</evidence>
<dbReference type="Gene3D" id="1.20.1250.20">
    <property type="entry name" value="MFS general substrate transporter like domains"/>
    <property type="match status" value="2"/>
</dbReference>
<evidence type="ECO:0000313" key="6">
    <source>
        <dbReference type="EMBL" id="SGZ52891.1"/>
    </source>
</evidence>
<organism evidence="6 7">
    <name type="scientific">Sungouiella intermedia</name>
    <dbReference type="NCBI Taxonomy" id="45354"/>
    <lineage>
        <taxon>Eukaryota</taxon>
        <taxon>Fungi</taxon>
        <taxon>Dikarya</taxon>
        <taxon>Ascomycota</taxon>
        <taxon>Saccharomycotina</taxon>
        <taxon>Pichiomycetes</taxon>
        <taxon>Metschnikowiaceae</taxon>
        <taxon>Sungouiella</taxon>
    </lineage>
</organism>
<keyword evidence="3 5" id="KW-1133">Transmembrane helix</keyword>
<feature type="transmembrane region" description="Helical" evidence="5">
    <location>
        <begin position="464"/>
        <end position="485"/>
    </location>
</feature>
<dbReference type="EMBL" id="LT635758">
    <property type="protein sequence ID" value="SGZ52891.1"/>
    <property type="molecule type" value="Genomic_DNA"/>
</dbReference>
<dbReference type="PANTHER" id="PTHR23514">
    <property type="entry name" value="BYPASS OF STOP CODON PROTEIN 6"/>
    <property type="match status" value="1"/>
</dbReference>
<accession>A0A1L0BNP2</accession>
<feature type="transmembrane region" description="Helical" evidence="5">
    <location>
        <begin position="192"/>
        <end position="217"/>
    </location>
</feature>
<sequence length="509" mass="55717">MTKLDSENPIKDNDSVHVNTESVVQTPDVIAPSPSYFPFTPGSTHTKPQQRPPLEYHASEIELGMLDHIPVDFHQVPSHTDLEDGTKDHSDSHLLTFTRRKHVMALCASCLWAFCQGFADGAPGALLPYMEEYYHIGYSLVSLIWICNASGVISFAPIAHRILLKLGFRYSLVAACCCSVVMHSIVCTGTKFPVICLAYFIGGVGLSVAGSQLNIFVSRYEKASLALGYFHGCYGLGASVSPLIATVFVSKGYKWHTFYFVLLSLSAFAAINAFIHFSEADKDMKAIEEHNEVKEEQPKSILVQALKSKTTWLLGFFVLFYQGSEVSVGAWVVTYIRDYRGNHDTSVGYVASGYWFGLTFGRLVMTPTCHHYLGARVGNSLLICLSLILVGMTWAIPSTLGEGICVSLAGICIGPIYPLMITVVSGVVPRKIQVVSLVFASAFGYSGGALFPFLIGLISQFKGAFVMLPAFLAMFTATLVIWLCLPKLPNSKGLTSTVRKHLGLHRFFA</sequence>
<keyword evidence="4 5" id="KW-0472">Membrane</keyword>
<proteinExistence type="predicted"/>
<feature type="transmembrane region" description="Helical" evidence="5">
    <location>
        <begin position="377"/>
        <end position="396"/>
    </location>
</feature>
<dbReference type="InterPro" id="IPR011701">
    <property type="entry name" value="MFS"/>
</dbReference>
<evidence type="ECO:0000256" key="5">
    <source>
        <dbReference type="SAM" id="Phobius"/>
    </source>
</evidence>
<comment type="subcellular location">
    <subcellularLocation>
        <location evidence="1">Membrane</location>
        <topology evidence="1">Multi-pass membrane protein</topology>
    </subcellularLocation>
</comment>
<feature type="transmembrane region" description="Helical" evidence="5">
    <location>
        <begin position="103"/>
        <end position="127"/>
    </location>
</feature>
<feature type="transmembrane region" description="Helical" evidence="5">
    <location>
        <begin position="435"/>
        <end position="458"/>
    </location>
</feature>
<dbReference type="FunFam" id="1.20.1250.20:FF:000286">
    <property type="entry name" value="MFS efflux transporter"/>
    <property type="match status" value="1"/>
</dbReference>
<feature type="transmembrane region" description="Helical" evidence="5">
    <location>
        <begin position="168"/>
        <end position="186"/>
    </location>
</feature>
<dbReference type="InterPro" id="IPR051788">
    <property type="entry name" value="MFS_Transporter"/>
</dbReference>
<dbReference type="STRING" id="45354.A0A1L0BNP2"/>
<evidence type="ECO:0000256" key="3">
    <source>
        <dbReference type="ARBA" id="ARBA00022989"/>
    </source>
</evidence>
<evidence type="ECO:0000256" key="2">
    <source>
        <dbReference type="ARBA" id="ARBA00022692"/>
    </source>
</evidence>
<feature type="transmembrane region" description="Helical" evidence="5">
    <location>
        <begin position="408"/>
        <end position="428"/>
    </location>
</feature>
<name>A0A1L0BNP2_9ASCO</name>
<evidence type="ECO:0000256" key="4">
    <source>
        <dbReference type="ARBA" id="ARBA00023136"/>
    </source>
</evidence>
<gene>
    <name evidence="6" type="ORF">SAMEA4029010_CIC11G00000003006</name>
</gene>
<dbReference type="AlphaFoldDB" id="A0A1L0BNP2"/>
<reference evidence="6 7" key="1">
    <citation type="submission" date="2016-10" db="EMBL/GenBank/DDBJ databases">
        <authorList>
            <person name="de Groot N.N."/>
        </authorList>
    </citation>
    <scope>NUCLEOTIDE SEQUENCE [LARGE SCALE GENOMIC DNA]</scope>
    <source>
        <strain evidence="6 7">CBS 141442</strain>
    </source>
</reference>
<protein>
    <submittedName>
        <fullName evidence="6">CIC11C00000003006</fullName>
    </submittedName>
</protein>
<keyword evidence="2 5" id="KW-0812">Transmembrane</keyword>
<dbReference type="Pfam" id="PF07690">
    <property type="entry name" value="MFS_1"/>
    <property type="match status" value="1"/>
</dbReference>
<feature type="transmembrane region" description="Helical" evidence="5">
    <location>
        <begin position="346"/>
        <end position="365"/>
    </location>
</feature>
<keyword evidence="7" id="KW-1185">Reference proteome</keyword>
<dbReference type="OrthoDB" id="413079at2759"/>
<dbReference type="PANTHER" id="PTHR23514:SF6">
    <property type="entry name" value="MAJOR FACILITATOR SUPERFAMILY (MFS) PROFILE DOMAIN-CONTAINING PROTEIN"/>
    <property type="match status" value="1"/>
</dbReference>
<evidence type="ECO:0000313" key="7">
    <source>
        <dbReference type="Proteomes" id="UP000182334"/>
    </source>
</evidence>
<feature type="transmembrane region" description="Helical" evidence="5">
    <location>
        <begin position="133"/>
        <end position="156"/>
    </location>
</feature>
<dbReference type="SUPFAM" id="SSF103473">
    <property type="entry name" value="MFS general substrate transporter"/>
    <property type="match status" value="1"/>
</dbReference>
<feature type="transmembrane region" description="Helical" evidence="5">
    <location>
        <begin position="229"/>
        <end position="249"/>
    </location>
</feature>
<dbReference type="GO" id="GO:0016020">
    <property type="term" value="C:membrane"/>
    <property type="evidence" value="ECO:0007669"/>
    <property type="project" value="UniProtKB-SubCell"/>
</dbReference>
<dbReference type="GO" id="GO:0022857">
    <property type="term" value="F:transmembrane transporter activity"/>
    <property type="evidence" value="ECO:0007669"/>
    <property type="project" value="InterPro"/>
</dbReference>
<feature type="transmembrane region" description="Helical" evidence="5">
    <location>
        <begin position="255"/>
        <end position="275"/>
    </location>
</feature>